<dbReference type="Proteomes" id="UP000515823">
    <property type="component" value="Chromosome"/>
</dbReference>
<gene>
    <name evidence="1" type="ORF">H9Q78_09775</name>
</gene>
<keyword evidence="1" id="KW-0804">Transcription</keyword>
<dbReference type="EMBL" id="CP060634">
    <property type="protein sequence ID" value="QNM04743.1"/>
    <property type="molecule type" value="Genomic_DNA"/>
</dbReference>
<accession>A0A7G9G1R1</accession>
<evidence type="ECO:0000313" key="2">
    <source>
        <dbReference type="Proteomes" id="UP000515823"/>
    </source>
</evidence>
<name>A0A7G9G1R1_9FIRM</name>
<evidence type="ECO:0000313" key="1">
    <source>
        <dbReference type="EMBL" id="QNM04743.1"/>
    </source>
</evidence>
<protein>
    <submittedName>
        <fullName evidence="1">DNA-directed RNA polymerase subunit M</fullName>
    </submittedName>
</protein>
<organism evidence="1 2">
    <name type="scientific">Qiania dongpingensis</name>
    <dbReference type="NCBI Taxonomy" id="2763669"/>
    <lineage>
        <taxon>Bacteria</taxon>
        <taxon>Bacillati</taxon>
        <taxon>Bacillota</taxon>
        <taxon>Clostridia</taxon>
        <taxon>Lachnospirales</taxon>
        <taxon>Lachnospiraceae</taxon>
        <taxon>Qiania</taxon>
    </lineage>
</organism>
<dbReference type="RefSeq" id="WP_249301361.1">
    <property type="nucleotide sequence ID" value="NZ_CP060634.1"/>
</dbReference>
<reference evidence="1 2" key="1">
    <citation type="submission" date="2020-08" db="EMBL/GenBank/DDBJ databases">
        <authorList>
            <person name="Liu C."/>
            <person name="Sun Q."/>
        </authorList>
    </citation>
    <scope>NUCLEOTIDE SEQUENCE [LARGE SCALE GENOMIC DNA]</scope>
    <source>
        <strain evidence="1 2">NSJ-38</strain>
    </source>
</reference>
<dbReference type="KEGG" id="qdo:H9Q78_09775"/>
<sequence length="70" mass="8241">MIRVFICPECGKARVVSKFLKADCYHCGAEMKVCDVPYTKWVEMDPEERERLSESYRGHNRQQMGNNKIK</sequence>
<keyword evidence="1" id="KW-0240">DNA-directed RNA polymerase</keyword>
<keyword evidence="2" id="KW-1185">Reference proteome</keyword>
<dbReference type="AlphaFoldDB" id="A0A7G9G1R1"/>
<dbReference type="GO" id="GO:0000428">
    <property type="term" value="C:DNA-directed RNA polymerase complex"/>
    <property type="evidence" value="ECO:0007669"/>
    <property type="project" value="UniProtKB-KW"/>
</dbReference>
<proteinExistence type="predicted"/>